<gene>
    <name evidence="3" type="ORF">Zmor_010334</name>
</gene>
<accession>A0AA38ISK7</accession>
<keyword evidence="1" id="KW-0863">Zinc-finger</keyword>
<dbReference type="EMBL" id="JALNTZ010000003">
    <property type="protein sequence ID" value="KAJ3658604.1"/>
    <property type="molecule type" value="Genomic_DNA"/>
</dbReference>
<sequence>MVNVRNRRSNTDTVAVKPIEGTTYSEIIQSMKREVDTGEVKIDGITKSQQGEIILRVKGGNQASRDNFREKLKSKMKDNADVVNRKQIIMLVDLDPTVNEDEIGKVLNEELGVKFEEEETNIRIIDEGNKAGKKYAVLTTSKSIRCRRVEHEGKSCREELLVGCYNCGGSDHKLKECRNIPRCYLCKEEGYRTETLACPI</sequence>
<dbReference type="Proteomes" id="UP001168821">
    <property type="component" value="Unassembled WGS sequence"/>
</dbReference>
<dbReference type="PROSITE" id="PS50158">
    <property type="entry name" value="ZF_CCHC"/>
    <property type="match status" value="1"/>
</dbReference>
<keyword evidence="1" id="KW-0862">Zinc</keyword>
<evidence type="ECO:0000313" key="4">
    <source>
        <dbReference type="Proteomes" id="UP001168821"/>
    </source>
</evidence>
<comment type="caution">
    <text evidence="3">The sequence shown here is derived from an EMBL/GenBank/DDBJ whole genome shotgun (WGS) entry which is preliminary data.</text>
</comment>
<keyword evidence="1" id="KW-0479">Metal-binding</keyword>
<keyword evidence="4" id="KW-1185">Reference proteome</keyword>
<dbReference type="Gene3D" id="4.10.60.10">
    <property type="entry name" value="Zinc finger, CCHC-type"/>
    <property type="match status" value="1"/>
</dbReference>
<evidence type="ECO:0000256" key="1">
    <source>
        <dbReference type="PROSITE-ProRule" id="PRU00047"/>
    </source>
</evidence>
<dbReference type="SUPFAM" id="SSF57756">
    <property type="entry name" value="Retrovirus zinc finger-like domains"/>
    <property type="match status" value="1"/>
</dbReference>
<dbReference type="SMART" id="SM00343">
    <property type="entry name" value="ZnF_C2HC"/>
    <property type="match status" value="1"/>
</dbReference>
<dbReference type="GO" id="GO:0008270">
    <property type="term" value="F:zinc ion binding"/>
    <property type="evidence" value="ECO:0007669"/>
    <property type="project" value="UniProtKB-KW"/>
</dbReference>
<evidence type="ECO:0000259" key="2">
    <source>
        <dbReference type="PROSITE" id="PS50158"/>
    </source>
</evidence>
<name>A0AA38ISK7_9CUCU</name>
<evidence type="ECO:0000313" key="3">
    <source>
        <dbReference type="EMBL" id="KAJ3658604.1"/>
    </source>
</evidence>
<dbReference type="InterPro" id="IPR001878">
    <property type="entry name" value="Znf_CCHC"/>
</dbReference>
<protein>
    <recommendedName>
        <fullName evidence="2">CCHC-type domain-containing protein</fullName>
    </recommendedName>
</protein>
<dbReference type="AlphaFoldDB" id="A0AA38ISK7"/>
<dbReference type="InterPro" id="IPR036875">
    <property type="entry name" value="Znf_CCHC_sf"/>
</dbReference>
<organism evidence="3 4">
    <name type="scientific">Zophobas morio</name>
    <dbReference type="NCBI Taxonomy" id="2755281"/>
    <lineage>
        <taxon>Eukaryota</taxon>
        <taxon>Metazoa</taxon>
        <taxon>Ecdysozoa</taxon>
        <taxon>Arthropoda</taxon>
        <taxon>Hexapoda</taxon>
        <taxon>Insecta</taxon>
        <taxon>Pterygota</taxon>
        <taxon>Neoptera</taxon>
        <taxon>Endopterygota</taxon>
        <taxon>Coleoptera</taxon>
        <taxon>Polyphaga</taxon>
        <taxon>Cucujiformia</taxon>
        <taxon>Tenebrionidae</taxon>
        <taxon>Zophobas</taxon>
    </lineage>
</organism>
<reference evidence="3" key="1">
    <citation type="journal article" date="2023" name="G3 (Bethesda)">
        <title>Whole genome assemblies of Zophobas morio and Tenebrio molitor.</title>
        <authorList>
            <person name="Kaur S."/>
            <person name="Stinson S.A."/>
            <person name="diCenzo G.C."/>
        </authorList>
    </citation>
    <scope>NUCLEOTIDE SEQUENCE</scope>
    <source>
        <strain evidence="3">QUZm001</strain>
    </source>
</reference>
<feature type="domain" description="CCHC-type" evidence="2">
    <location>
        <begin position="164"/>
        <end position="179"/>
    </location>
</feature>
<proteinExistence type="predicted"/>
<dbReference type="GO" id="GO:0003676">
    <property type="term" value="F:nucleic acid binding"/>
    <property type="evidence" value="ECO:0007669"/>
    <property type="project" value="InterPro"/>
</dbReference>